<dbReference type="Proteomes" id="UP000251800">
    <property type="component" value="Unassembled WGS sequence"/>
</dbReference>
<dbReference type="OrthoDB" id="9804559at2"/>
<comment type="subcellular location">
    <subcellularLocation>
        <location evidence="1 6">Bacterial flagellum basal body</location>
    </subcellularLocation>
</comment>
<dbReference type="EMBL" id="QEQK01000018">
    <property type="protein sequence ID" value="PWN54788.1"/>
    <property type="molecule type" value="Genomic_DNA"/>
</dbReference>
<evidence type="ECO:0000256" key="2">
    <source>
        <dbReference type="ARBA" id="ARBA00009677"/>
    </source>
</evidence>
<dbReference type="AlphaFoldDB" id="A0A383XQ84"/>
<evidence type="ECO:0000259" key="9">
    <source>
        <dbReference type="Pfam" id="PF22692"/>
    </source>
</evidence>
<dbReference type="InterPro" id="IPR020013">
    <property type="entry name" value="Flagellar_FlgE/F/G"/>
</dbReference>
<protein>
    <recommendedName>
        <fullName evidence="5 6">Flagellar basal-body rod protein FlgF</fullName>
    </recommendedName>
</protein>
<dbReference type="InterPro" id="IPR010930">
    <property type="entry name" value="Flg_bb/hook_C_dom"/>
</dbReference>
<dbReference type="PANTHER" id="PTHR30435">
    <property type="entry name" value="FLAGELLAR PROTEIN"/>
    <property type="match status" value="1"/>
</dbReference>
<proteinExistence type="inferred from homology"/>
<dbReference type="GO" id="GO:0071978">
    <property type="term" value="P:bacterial-type flagellum-dependent swarming motility"/>
    <property type="evidence" value="ECO:0007669"/>
    <property type="project" value="TreeGrafter"/>
</dbReference>
<evidence type="ECO:0000256" key="1">
    <source>
        <dbReference type="ARBA" id="ARBA00004117"/>
    </source>
</evidence>
<accession>A0A383XQ84</accession>
<keyword evidence="10" id="KW-0282">Flagellum</keyword>
<dbReference type="PANTHER" id="PTHR30435:SF18">
    <property type="entry name" value="FLAGELLAR BASAL-BODY ROD PROTEIN FLGF"/>
    <property type="match status" value="1"/>
</dbReference>
<dbReference type="Pfam" id="PF00460">
    <property type="entry name" value="Flg_bb_rod"/>
    <property type="match status" value="1"/>
</dbReference>
<dbReference type="InterPro" id="IPR001444">
    <property type="entry name" value="Flag_bb_rod_N"/>
</dbReference>
<dbReference type="GO" id="GO:0030694">
    <property type="term" value="C:bacterial-type flagellum basal body, rod"/>
    <property type="evidence" value="ECO:0007669"/>
    <property type="project" value="UniProtKB-UniRule"/>
</dbReference>
<dbReference type="Pfam" id="PF06429">
    <property type="entry name" value="Flg_bbr_C"/>
    <property type="match status" value="1"/>
</dbReference>
<evidence type="ECO:0000313" key="11">
    <source>
        <dbReference type="Proteomes" id="UP000251800"/>
    </source>
</evidence>
<name>A0A383XQ84_9GAMM</name>
<evidence type="ECO:0000259" key="8">
    <source>
        <dbReference type="Pfam" id="PF06429"/>
    </source>
</evidence>
<keyword evidence="10" id="KW-0969">Cilium</keyword>
<evidence type="ECO:0000259" key="7">
    <source>
        <dbReference type="Pfam" id="PF00460"/>
    </source>
</evidence>
<dbReference type="InterPro" id="IPR012836">
    <property type="entry name" value="FlgF"/>
</dbReference>
<keyword evidence="3 6" id="KW-0975">Bacterial flagellum</keyword>
<feature type="domain" description="Flagellar basal body rod protein N-terminal" evidence="7">
    <location>
        <begin position="5"/>
        <end position="35"/>
    </location>
</feature>
<dbReference type="InterPro" id="IPR037925">
    <property type="entry name" value="FlgE/F/G-like"/>
</dbReference>
<evidence type="ECO:0000256" key="6">
    <source>
        <dbReference type="RuleBase" id="RU362116"/>
    </source>
</evidence>
<dbReference type="InterPro" id="IPR019776">
    <property type="entry name" value="Flagellar_basal_body_rod_CS"/>
</dbReference>
<comment type="subunit">
    <text evidence="4 6">The basal body constitutes a major portion of the flagellar organelle and consists of five rings (E,L,P,S, and M) mounted on a central rod. The rod consists of about 26 subunits of FlgG in the distal portion, and FlgB, FlgC and FlgF are thought to build up the proximal portion of the rod with about 6 subunits each.</text>
</comment>
<comment type="caution">
    <text evidence="10">The sequence shown here is derived from an EMBL/GenBank/DDBJ whole genome shotgun (WGS) entry which is preliminary data.</text>
</comment>
<keyword evidence="11" id="KW-1185">Reference proteome</keyword>
<dbReference type="NCBIfam" id="NF009280">
    <property type="entry name" value="PRK12640.1"/>
    <property type="match status" value="1"/>
</dbReference>
<dbReference type="PROSITE" id="PS00588">
    <property type="entry name" value="FLAGELLA_BB_ROD"/>
    <property type="match status" value="1"/>
</dbReference>
<reference evidence="10 11" key="1">
    <citation type="submission" date="2018-05" db="EMBL/GenBank/DDBJ databases">
        <title>Abyssibacter profundi OUC007T gen. nov., sp. nov, a marine bacterium isolated from seawater of the Mariana Trench.</title>
        <authorList>
            <person name="Zhou S."/>
        </authorList>
    </citation>
    <scope>NUCLEOTIDE SEQUENCE [LARGE SCALE GENOMIC DNA]</scope>
    <source>
        <strain evidence="10 11">OUC007</strain>
    </source>
</reference>
<feature type="domain" description="Flagellar hook protein FlgE/F/G-like D1" evidence="9">
    <location>
        <begin position="81"/>
        <end position="145"/>
    </location>
</feature>
<dbReference type="RefSeq" id="WP_109721474.1">
    <property type="nucleotide sequence ID" value="NZ_QEQK01000018.1"/>
</dbReference>
<dbReference type="NCBIfam" id="TIGR03506">
    <property type="entry name" value="FlgEFG_subfam"/>
    <property type="match status" value="1"/>
</dbReference>
<keyword evidence="10" id="KW-0966">Cell projection</keyword>
<feature type="domain" description="Flagellar basal-body/hook protein C-terminal" evidence="8">
    <location>
        <begin position="199"/>
        <end position="240"/>
    </location>
</feature>
<evidence type="ECO:0000256" key="4">
    <source>
        <dbReference type="ARBA" id="ARBA00038560"/>
    </source>
</evidence>
<gene>
    <name evidence="10" type="primary">flgF</name>
    <name evidence="10" type="ORF">DEH80_15725</name>
</gene>
<evidence type="ECO:0000313" key="10">
    <source>
        <dbReference type="EMBL" id="PWN54788.1"/>
    </source>
</evidence>
<evidence type="ECO:0000256" key="5">
    <source>
        <dbReference type="ARBA" id="ARBA00040228"/>
    </source>
</evidence>
<dbReference type="InterPro" id="IPR053967">
    <property type="entry name" value="LlgE_F_G-like_D1"/>
</dbReference>
<dbReference type="SUPFAM" id="SSF117143">
    <property type="entry name" value="Flagellar hook protein flgE"/>
    <property type="match status" value="1"/>
</dbReference>
<evidence type="ECO:0000256" key="3">
    <source>
        <dbReference type="ARBA" id="ARBA00023143"/>
    </source>
</evidence>
<dbReference type="Pfam" id="PF22692">
    <property type="entry name" value="LlgE_F_G_D1"/>
    <property type="match status" value="1"/>
</dbReference>
<sequence>MDKSIYTAMSGAVRTLTAQSTVSNNLANASTVGFRAEMAMAKTAPLDGPGLPTRVSSTFGGDAFDPSAGVLMSTDRPLDVAVRGNGWIAIQDANGEPAYTRNGELQVDPLGQLVTARGELVLGDGGPIAIPPNERVSIAEDGTIAIVPQGQGGAVLATVGRIRVDNIDPQDLRRGDDGLFRPTEDAEIQPAAGQSLAVGVLESSNVNLAQSLVDMIALSRQFELQVKAIQSADENAQAAAAVMRVNG</sequence>
<comment type="similarity">
    <text evidence="2 6">Belongs to the flagella basal body rod proteins family.</text>
</comment>
<dbReference type="NCBIfam" id="TIGR02490">
    <property type="entry name" value="flgF"/>
    <property type="match status" value="1"/>
</dbReference>
<organism evidence="10 11">
    <name type="scientific">Abyssibacter profundi</name>
    <dbReference type="NCBI Taxonomy" id="2182787"/>
    <lineage>
        <taxon>Bacteria</taxon>
        <taxon>Pseudomonadati</taxon>
        <taxon>Pseudomonadota</taxon>
        <taxon>Gammaproteobacteria</taxon>
        <taxon>Chromatiales</taxon>
        <taxon>Oceanococcaceae</taxon>
        <taxon>Abyssibacter</taxon>
    </lineage>
</organism>